<dbReference type="Gramene" id="AET4Gv20845000.1">
    <property type="protein sequence ID" value="AET4Gv20845000.1"/>
    <property type="gene ID" value="AET4Gv20845000"/>
</dbReference>
<dbReference type="EnsemblPlants" id="AET4Gv20845000.1">
    <property type="protein sequence ID" value="AET4Gv20845000.1"/>
    <property type="gene ID" value="AET4Gv20845000"/>
</dbReference>
<keyword evidence="2" id="KW-1185">Reference proteome</keyword>
<accession>A0A453J9U0</accession>
<dbReference type="Gramene" id="AET4Gv20845000.2">
    <property type="protein sequence ID" value="AET4Gv20845000.2"/>
    <property type="gene ID" value="AET4Gv20845000"/>
</dbReference>
<dbReference type="EnsemblPlants" id="AET4Gv20845000.2">
    <property type="protein sequence ID" value="AET4Gv20845000.2"/>
    <property type="gene ID" value="AET4Gv20845000"/>
</dbReference>
<dbReference type="InterPro" id="IPR006460">
    <property type="entry name" value="MIZ1-like_pln"/>
</dbReference>
<reference evidence="2" key="2">
    <citation type="journal article" date="2017" name="Nat. Plants">
        <title>The Aegilops tauschii genome reveals multiple impacts of transposons.</title>
        <authorList>
            <person name="Zhao G."/>
            <person name="Zou C."/>
            <person name="Li K."/>
            <person name="Wang K."/>
            <person name="Li T."/>
            <person name="Gao L."/>
            <person name="Zhang X."/>
            <person name="Wang H."/>
            <person name="Yang Z."/>
            <person name="Liu X."/>
            <person name="Jiang W."/>
            <person name="Mao L."/>
            <person name="Kong X."/>
            <person name="Jiao Y."/>
            <person name="Jia J."/>
        </authorList>
    </citation>
    <scope>NUCLEOTIDE SEQUENCE [LARGE SCALE GENOMIC DNA]</scope>
    <source>
        <strain evidence="2">cv. AL8/78</strain>
    </source>
</reference>
<sequence>PLSSRHLIHFSCDSDGGFANSVVRLRRPPPCLTREDGGRSPGGWKTARRGGAVVVACAAETARQGRAVAVVVRPSCLTREDGRRSPGRVRRRRLLPRVEVEQQRTGRQGGRVGTLCTSAAFVFHLLQKCALAARAGGGAAVLALAHPYSHDDRVLHKMVSPPAAHPHFLGSRAILADHAAAVTLFGHPCGRLSLAIYEDTRAPPAFLIELPMLAAGLHRGMATGP</sequence>
<evidence type="ECO:0000313" key="1">
    <source>
        <dbReference type="EnsemblPlants" id="AET4Gv20845000.2"/>
    </source>
</evidence>
<protein>
    <submittedName>
        <fullName evidence="1">Uncharacterized protein</fullName>
    </submittedName>
</protein>
<dbReference type="Pfam" id="PF04759">
    <property type="entry name" value="DUF617"/>
    <property type="match status" value="1"/>
</dbReference>
<dbReference type="AlphaFoldDB" id="A0A453J9U0"/>
<reference evidence="1" key="5">
    <citation type="journal article" date="2021" name="G3 (Bethesda)">
        <title>Aegilops tauschii genome assembly Aet v5.0 features greater sequence contiguity and improved annotation.</title>
        <authorList>
            <person name="Wang L."/>
            <person name="Zhu T."/>
            <person name="Rodriguez J.C."/>
            <person name="Deal K.R."/>
            <person name="Dubcovsky J."/>
            <person name="McGuire P.E."/>
            <person name="Lux T."/>
            <person name="Spannagl M."/>
            <person name="Mayer K.F.X."/>
            <person name="Baldrich P."/>
            <person name="Meyers B.C."/>
            <person name="Huo N."/>
            <person name="Gu Y.Q."/>
            <person name="Zhou H."/>
            <person name="Devos K.M."/>
            <person name="Bennetzen J.L."/>
            <person name="Unver T."/>
            <person name="Budak H."/>
            <person name="Gulick P.J."/>
            <person name="Galiba G."/>
            <person name="Kalapos B."/>
            <person name="Nelson D.R."/>
            <person name="Li P."/>
            <person name="You F.M."/>
            <person name="Luo M.C."/>
            <person name="Dvorak J."/>
        </authorList>
    </citation>
    <scope>NUCLEOTIDE SEQUENCE [LARGE SCALE GENOMIC DNA]</scope>
    <source>
        <strain evidence="1">cv. AL8/78</strain>
    </source>
</reference>
<evidence type="ECO:0000313" key="2">
    <source>
        <dbReference type="Proteomes" id="UP000015105"/>
    </source>
</evidence>
<dbReference type="GO" id="GO:0010274">
    <property type="term" value="P:hydrotropism"/>
    <property type="evidence" value="ECO:0007669"/>
    <property type="project" value="InterPro"/>
</dbReference>
<dbReference type="Proteomes" id="UP000015105">
    <property type="component" value="Chromosome 4D"/>
</dbReference>
<organism evidence="1 2">
    <name type="scientific">Aegilops tauschii subsp. strangulata</name>
    <name type="common">Goatgrass</name>
    <dbReference type="NCBI Taxonomy" id="200361"/>
    <lineage>
        <taxon>Eukaryota</taxon>
        <taxon>Viridiplantae</taxon>
        <taxon>Streptophyta</taxon>
        <taxon>Embryophyta</taxon>
        <taxon>Tracheophyta</taxon>
        <taxon>Spermatophyta</taxon>
        <taxon>Magnoliopsida</taxon>
        <taxon>Liliopsida</taxon>
        <taxon>Poales</taxon>
        <taxon>Poaceae</taxon>
        <taxon>BOP clade</taxon>
        <taxon>Pooideae</taxon>
        <taxon>Triticodae</taxon>
        <taxon>Triticeae</taxon>
        <taxon>Triticinae</taxon>
        <taxon>Aegilops</taxon>
    </lineage>
</organism>
<proteinExistence type="predicted"/>
<reference evidence="2" key="1">
    <citation type="journal article" date="2014" name="Science">
        <title>Ancient hybridizations among the ancestral genomes of bread wheat.</title>
        <authorList>
            <consortium name="International Wheat Genome Sequencing Consortium,"/>
            <person name="Marcussen T."/>
            <person name="Sandve S.R."/>
            <person name="Heier L."/>
            <person name="Spannagl M."/>
            <person name="Pfeifer M."/>
            <person name="Jakobsen K.S."/>
            <person name="Wulff B.B."/>
            <person name="Steuernagel B."/>
            <person name="Mayer K.F."/>
            <person name="Olsen O.A."/>
        </authorList>
    </citation>
    <scope>NUCLEOTIDE SEQUENCE [LARGE SCALE GENOMIC DNA]</scope>
    <source>
        <strain evidence="2">cv. AL8/78</strain>
    </source>
</reference>
<name>A0A453J9U0_AEGTS</name>
<reference evidence="1" key="3">
    <citation type="journal article" date="2017" name="Nature">
        <title>Genome sequence of the progenitor of the wheat D genome Aegilops tauschii.</title>
        <authorList>
            <person name="Luo M.C."/>
            <person name="Gu Y.Q."/>
            <person name="Puiu D."/>
            <person name="Wang H."/>
            <person name="Twardziok S.O."/>
            <person name="Deal K.R."/>
            <person name="Huo N."/>
            <person name="Zhu T."/>
            <person name="Wang L."/>
            <person name="Wang Y."/>
            <person name="McGuire P.E."/>
            <person name="Liu S."/>
            <person name="Long H."/>
            <person name="Ramasamy R.K."/>
            <person name="Rodriguez J.C."/>
            <person name="Van S.L."/>
            <person name="Yuan L."/>
            <person name="Wang Z."/>
            <person name="Xia Z."/>
            <person name="Xiao L."/>
            <person name="Anderson O.D."/>
            <person name="Ouyang S."/>
            <person name="Liang Y."/>
            <person name="Zimin A.V."/>
            <person name="Pertea G."/>
            <person name="Qi P."/>
            <person name="Bennetzen J.L."/>
            <person name="Dai X."/>
            <person name="Dawson M.W."/>
            <person name="Muller H.G."/>
            <person name="Kugler K."/>
            <person name="Rivarola-Duarte L."/>
            <person name="Spannagl M."/>
            <person name="Mayer K.F.X."/>
            <person name="Lu F.H."/>
            <person name="Bevan M.W."/>
            <person name="Leroy P."/>
            <person name="Li P."/>
            <person name="You F.M."/>
            <person name="Sun Q."/>
            <person name="Liu Z."/>
            <person name="Lyons E."/>
            <person name="Wicker T."/>
            <person name="Salzberg S.L."/>
            <person name="Devos K.M."/>
            <person name="Dvorak J."/>
        </authorList>
    </citation>
    <scope>NUCLEOTIDE SEQUENCE [LARGE SCALE GENOMIC DNA]</scope>
    <source>
        <strain evidence="1">cv. AL8/78</strain>
    </source>
</reference>
<reference evidence="1" key="4">
    <citation type="submission" date="2019-03" db="UniProtKB">
        <authorList>
            <consortium name="EnsemblPlants"/>
        </authorList>
    </citation>
    <scope>IDENTIFICATION</scope>
</reference>
<dbReference type="STRING" id="200361.A0A453J9U0"/>